<keyword evidence="8 9" id="KW-0961">Cell wall biogenesis/degradation</keyword>
<dbReference type="GO" id="GO:0018104">
    <property type="term" value="P:peptidoglycan-protein cross-linking"/>
    <property type="evidence" value="ECO:0007669"/>
    <property type="project" value="TreeGrafter"/>
</dbReference>
<feature type="active site" description="Proton donor/acceptor" evidence="9">
    <location>
        <position position="230"/>
    </location>
</feature>
<accession>A0A512IKN0</accession>
<comment type="caution">
    <text evidence="11">The sequence shown here is derived from an EMBL/GenBank/DDBJ whole genome shotgun (WGS) entry which is preliminary data.</text>
</comment>
<dbReference type="PANTHER" id="PTHR30582">
    <property type="entry name" value="L,D-TRANSPEPTIDASE"/>
    <property type="match status" value="1"/>
</dbReference>
<dbReference type="GO" id="GO:0005576">
    <property type="term" value="C:extracellular region"/>
    <property type="evidence" value="ECO:0007669"/>
    <property type="project" value="TreeGrafter"/>
</dbReference>
<dbReference type="AlphaFoldDB" id="A0A512IKN0"/>
<dbReference type="PROSITE" id="PS52029">
    <property type="entry name" value="LD_TPASE"/>
    <property type="match status" value="1"/>
</dbReference>
<evidence type="ECO:0000256" key="2">
    <source>
        <dbReference type="ARBA" id="ARBA00005992"/>
    </source>
</evidence>
<sequence>MRNGSAWQDQLATVLATKLSNIAQTPSCDPAGTFAYRGNHVMRSHLALLALAPLGASLAGCMSERAALPPVQLAALTPPGTVGPGGVKPMEIPPPPPFFPPGPERDREWLKLAPSAQINDPELRRTVIDYPTKEKPGTIIVSTAEKRLYFVMPGGQAMRYPVSVGKEGASWSGTANVDRKMEWPDWNPPKEMLARKPELPTRLEGGPLNPIGARSLFLAQNGKDTLFRIHGTNEPEKIGQSVSSGCIRMLNEDAMDLYTRVPIGTKVVVL</sequence>
<dbReference type="GO" id="GO:0016757">
    <property type="term" value="F:glycosyltransferase activity"/>
    <property type="evidence" value="ECO:0007669"/>
    <property type="project" value="UniProtKB-KW"/>
</dbReference>
<comment type="pathway">
    <text evidence="1 9">Cell wall biogenesis; peptidoglycan biosynthesis.</text>
</comment>
<organism evidence="11 12">
    <name type="scientific">Methylobacterium haplocladii</name>
    <dbReference type="NCBI Taxonomy" id="1176176"/>
    <lineage>
        <taxon>Bacteria</taxon>
        <taxon>Pseudomonadati</taxon>
        <taxon>Pseudomonadota</taxon>
        <taxon>Alphaproteobacteria</taxon>
        <taxon>Hyphomicrobiales</taxon>
        <taxon>Methylobacteriaceae</taxon>
        <taxon>Methylobacterium</taxon>
    </lineage>
</organism>
<dbReference type="PANTHER" id="PTHR30582:SF24">
    <property type="entry name" value="L,D-TRANSPEPTIDASE ERFK_SRFK-RELATED"/>
    <property type="match status" value="1"/>
</dbReference>
<keyword evidence="6 9" id="KW-0133">Cell shape</keyword>
<dbReference type="Proteomes" id="UP000321258">
    <property type="component" value="Unassembled WGS sequence"/>
</dbReference>
<evidence type="ECO:0000256" key="9">
    <source>
        <dbReference type="PROSITE-ProRule" id="PRU01373"/>
    </source>
</evidence>
<dbReference type="GO" id="GO:0071972">
    <property type="term" value="F:peptidoglycan L,D-transpeptidase activity"/>
    <property type="evidence" value="ECO:0007669"/>
    <property type="project" value="TreeGrafter"/>
</dbReference>
<evidence type="ECO:0000256" key="6">
    <source>
        <dbReference type="ARBA" id="ARBA00022960"/>
    </source>
</evidence>
<evidence type="ECO:0000259" key="10">
    <source>
        <dbReference type="PROSITE" id="PS52029"/>
    </source>
</evidence>
<dbReference type="CDD" id="cd16913">
    <property type="entry name" value="YkuD_like"/>
    <property type="match status" value="1"/>
</dbReference>
<dbReference type="EMBL" id="BJZT01000005">
    <property type="protein sequence ID" value="GEO98287.1"/>
    <property type="molecule type" value="Genomic_DNA"/>
</dbReference>
<evidence type="ECO:0000313" key="11">
    <source>
        <dbReference type="EMBL" id="GEO98287.1"/>
    </source>
</evidence>
<keyword evidence="4" id="KW-0808">Transferase</keyword>
<comment type="similarity">
    <text evidence="2">Belongs to the YkuD family.</text>
</comment>
<evidence type="ECO:0000256" key="5">
    <source>
        <dbReference type="ARBA" id="ARBA00022801"/>
    </source>
</evidence>
<dbReference type="InterPro" id="IPR050979">
    <property type="entry name" value="LD-transpeptidase"/>
</dbReference>
<dbReference type="Pfam" id="PF03734">
    <property type="entry name" value="YkuD"/>
    <property type="match status" value="1"/>
</dbReference>
<feature type="active site" description="Nucleophile" evidence="9">
    <location>
        <position position="246"/>
    </location>
</feature>
<evidence type="ECO:0000256" key="1">
    <source>
        <dbReference type="ARBA" id="ARBA00004752"/>
    </source>
</evidence>
<keyword evidence="5" id="KW-0378">Hydrolase</keyword>
<name>A0A512IKN0_9HYPH</name>
<evidence type="ECO:0000256" key="4">
    <source>
        <dbReference type="ARBA" id="ARBA00022679"/>
    </source>
</evidence>
<gene>
    <name evidence="11" type="ORF">MHA02_06750</name>
</gene>
<dbReference type="InterPro" id="IPR038063">
    <property type="entry name" value="Transpep_catalytic_dom"/>
</dbReference>
<evidence type="ECO:0000313" key="12">
    <source>
        <dbReference type="Proteomes" id="UP000321258"/>
    </source>
</evidence>
<reference evidence="11 12" key="1">
    <citation type="submission" date="2019-07" db="EMBL/GenBank/DDBJ databases">
        <title>Whole genome shotgun sequence of Methylobacterium haplocladii NBRC 107714.</title>
        <authorList>
            <person name="Hosoyama A."/>
            <person name="Uohara A."/>
            <person name="Ohji S."/>
            <person name="Ichikawa N."/>
        </authorList>
    </citation>
    <scope>NUCLEOTIDE SEQUENCE [LARGE SCALE GENOMIC DNA]</scope>
    <source>
        <strain evidence="11 12">NBRC 107714</strain>
    </source>
</reference>
<keyword evidence="12" id="KW-1185">Reference proteome</keyword>
<dbReference type="Gene3D" id="2.40.440.10">
    <property type="entry name" value="L,D-transpeptidase catalytic domain-like"/>
    <property type="match status" value="1"/>
</dbReference>
<keyword evidence="7 9" id="KW-0573">Peptidoglycan synthesis</keyword>
<dbReference type="UniPathway" id="UPA00219"/>
<feature type="domain" description="L,D-TPase catalytic" evidence="10">
    <location>
        <begin position="137"/>
        <end position="270"/>
    </location>
</feature>
<evidence type="ECO:0000256" key="3">
    <source>
        <dbReference type="ARBA" id="ARBA00022676"/>
    </source>
</evidence>
<evidence type="ECO:0000256" key="7">
    <source>
        <dbReference type="ARBA" id="ARBA00022984"/>
    </source>
</evidence>
<dbReference type="GO" id="GO:0008360">
    <property type="term" value="P:regulation of cell shape"/>
    <property type="evidence" value="ECO:0007669"/>
    <property type="project" value="UniProtKB-UniRule"/>
</dbReference>
<dbReference type="SUPFAM" id="SSF141523">
    <property type="entry name" value="L,D-transpeptidase catalytic domain-like"/>
    <property type="match status" value="1"/>
</dbReference>
<dbReference type="FunFam" id="2.40.440.10:FF:000002">
    <property type="entry name" value="L,D-transpeptidase ErfK/SrfK"/>
    <property type="match status" value="1"/>
</dbReference>
<keyword evidence="3" id="KW-0328">Glycosyltransferase</keyword>
<dbReference type="InterPro" id="IPR005490">
    <property type="entry name" value="LD_TPept_cat_dom"/>
</dbReference>
<protein>
    <recommendedName>
        <fullName evidence="10">L,D-TPase catalytic domain-containing protein</fullName>
    </recommendedName>
</protein>
<evidence type="ECO:0000256" key="8">
    <source>
        <dbReference type="ARBA" id="ARBA00023316"/>
    </source>
</evidence>
<proteinExistence type="inferred from homology"/>
<dbReference type="GO" id="GO:0071555">
    <property type="term" value="P:cell wall organization"/>
    <property type="evidence" value="ECO:0007669"/>
    <property type="project" value="UniProtKB-UniRule"/>
</dbReference>